<evidence type="ECO:0000256" key="1">
    <source>
        <dbReference type="ARBA" id="ARBA00005964"/>
    </source>
</evidence>
<keyword evidence="3" id="KW-0732">Signal</keyword>
<dbReference type="PROSITE" id="PS00122">
    <property type="entry name" value="CARBOXYLESTERASE_B_1"/>
    <property type="match status" value="1"/>
</dbReference>
<dbReference type="InterPro" id="IPR029058">
    <property type="entry name" value="AB_hydrolase_fold"/>
</dbReference>
<reference evidence="5" key="1">
    <citation type="submission" date="2020-11" db="EMBL/GenBank/DDBJ databases">
        <authorList>
            <consortium name="DOE Joint Genome Institute"/>
            <person name="Ahrendt S."/>
            <person name="Riley R."/>
            <person name="Andreopoulos W."/>
            <person name="Labutti K."/>
            <person name="Pangilinan J."/>
            <person name="Ruiz-Duenas F.J."/>
            <person name="Barrasa J.M."/>
            <person name="Sanchez-Garcia M."/>
            <person name="Camarero S."/>
            <person name="Miyauchi S."/>
            <person name="Serrano A."/>
            <person name="Linde D."/>
            <person name="Babiker R."/>
            <person name="Drula E."/>
            <person name="Ayuso-Fernandez I."/>
            <person name="Pacheco R."/>
            <person name="Padilla G."/>
            <person name="Ferreira P."/>
            <person name="Barriuso J."/>
            <person name="Kellner H."/>
            <person name="Castanera R."/>
            <person name="Alfaro M."/>
            <person name="Ramirez L."/>
            <person name="Pisabarro A.G."/>
            <person name="Kuo A."/>
            <person name="Tritt A."/>
            <person name="Lipzen A."/>
            <person name="He G."/>
            <person name="Yan M."/>
            <person name="Ng V."/>
            <person name="Cullen D."/>
            <person name="Martin F."/>
            <person name="Rosso M.-N."/>
            <person name="Henrissat B."/>
            <person name="Hibbett D."/>
            <person name="Martinez A.T."/>
            <person name="Grigoriev I.V."/>
        </authorList>
    </citation>
    <scope>NUCLEOTIDE SEQUENCE</scope>
    <source>
        <strain evidence="5">MF-IS2</strain>
    </source>
</reference>
<comment type="similarity">
    <text evidence="1 3">Belongs to the type-B carboxylesterase/lipase family.</text>
</comment>
<gene>
    <name evidence="5" type="ORF">P691DRAFT_771509</name>
</gene>
<dbReference type="InterPro" id="IPR050309">
    <property type="entry name" value="Type-B_Carboxylest/Lipase"/>
</dbReference>
<feature type="signal peptide" evidence="3">
    <location>
        <begin position="1"/>
        <end position="33"/>
    </location>
</feature>
<proteinExistence type="inferred from homology"/>
<dbReference type="PROSITE" id="PS00941">
    <property type="entry name" value="CARBOXYLESTERASE_B_2"/>
    <property type="match status" value="1"/>
</dbReference>
<dbReference type="InterPro" id="IPR019826">
    <property type="entry name" value="Carboxylesterase_B_AS"/>
</dbReference>
<dbReference type="EMBL" id="MU151062">
    <property type="protein sequence ID" value="KAF9453334.1"/>
    <property type="molecule type" value="Genomic_DNA"/>
</dbReference>
<evidence type="ECO:0000313" key="6">
    <source>
        <dbReference type="Proteomes" id="UP000807342"/>
    </source>
</evidence>
<dbReference type="AlphaFoldDB" id="A0A9P5XM17"/>
<dbReference type="GO" id="GO:0016787">
    <property type="term" value="F:hydrolase activity"/>
    <property type="evidence" value="ECO:0007669"/>
    <property type="project" value="UniProtKB-KW"/>
</dbReference>
<sequence>MTQIKAPLGPTKMFFQLLIVLALSTVLISATTAASTVQLDGVTVTGTSVGSVQQFLGIPFARPPVGNLRFRLPQPVPAYNRSFSATAFGPSCPQQKFVIPVLKGLPQVIADDLINGIYSVVTPSSEDCLTINVVKPASATTSSKLPVLVWIYGGGFEFGGTSTYDGSGIVERSIRMGSPVVFVSMNYRLTGFGFLASKEVKNAGIGNLGLQDQRQALRWVQKYIAAFGGDPTKVTIWGESAGAISVSLHMIANGGNTEGLFRAGVMQSGAPIPVGDIENGQVYYDSIVADTGCSGSADTLQCLRTVPYGTLKAAIDKTPSISAYQALRLAWLPRADGVFLTDHPQRLVQQGKIAPVPFITGNCDDEGTLFSFSTLNVTTESEVRDYVKNTFLPGTTDAQVDQLATHYPADITQGSPFDTGILNAVTPQFKRIAAVQGDGVFQAPRRWLLKNTSGKQDIWVYLSKRFKILPLVGSLHGSDLVNSFFLGQELQDYIIRFTVKLDPSGTGLLDFKWPKYATGNPNQLIFLDGLIPQIVGKDTYRQPQMDFLTQLTLQVPV</sequence>
<dbReference type="InterPro" id="IPR002018">
    <property type="entry name" value="CarbesteraseB"/>
</dbReference>
<dbReference type="Pfam" id="PF00135">
    <property type="entry name" value="COesterase"/>
    <property type="match status" value="1"/>
</dbReference>
<dbReference type="EC" id="3.1.1.-" evidence="3"/>
<evidence type="ECO:0000259" key="4">
    <source>
        <dbReference type="Pfam" id="PF00135"/>
    </source>
</evidence>
<dbReference type="OrthoDB" id="408631at2759"/>
<evidence type="ECO:0000313" key="5">
    <source>
        <dbReference type="EMBL" id="KAF9453334.1"/>
    </source>
</evidence>
<accession>A0A9P5XM17</accession>
<dbReference type="Proteomes" id="UP000807342">
    <property type="component" value="Unassembled WGS sequence"/>
</dbReference>
<evidence type="ECO:0000256" key="2">
    <source>
        <dbReference type="ARBA" id="ARBA00022801"/>
    </source>
</evidence>
<feature type="domain" description="Carboxylesterase type B" evidence="4">
    <location>
        <begin position="38"/>
        <end position="481"/>
    </location>
</feature>
<dbReference type="Gene3D" id="3.40.50.1820">
    <property type="entry name" value="alpha/beta hydrolase"/>
    <property type="match status" value="1"/>
</dbReference>
<protein>
    <recommendedName>
        <fullName evidence="3">Carboxylic ester hydrolase</fullName>
        <ecNumber evidence="3">3.1.1.-</ecNumber>
    </recommendedName>
</protein>
<dbReference type="PANTHER" id="PTHR11559">
    <property type="entry name" value="CARBOXYLESTERASE"/>
    <property type="match status" value="1"/>
</dbReference>
<keyword evidence="2 3" id="KW-0378">Hydrolase</keyword>
<feature type="chain" id="PRO_5040541667" description="Carboxylic ester hydrolase" evidence="3">
    <location>
        <begin position="34"/>
        <end position="557"/>
    </location>
</feature>
<comment type="caution">
    <text evidence="5">The sequence shown here is derived from an EMBL/GenBank/DDBJ whole genome shotgun (WGS) entry which is preliminary data.</text>
</comment>
<keyword evidence="6" id="KW-1185">Reference proteome</keyword>
<dbReference type="SUPFAM" id="SSF53474">
    <property type="entry name" value="alpha/beta-Hydrolases"/>
    <property type="match status" value="1"/>
</dbReference>
<evidence type="ECO:0000256" key="3">
    <source>
        <dbReference type="RuleBase" id="RU361235"/>
    </source>
</evidence>
<organism evidence="5 6">
    <name type="scientific">Macrolepiota fuliginosa MF-IS2</name>
    <dbReference type="NCBI Taxonomy" id="1400762"/>
    <lineage>
        <taxon>Eukaryota</taxon>
        <taxon>Fungi</taxon>
        <taxon>Dikarya</taxon>
        <taxon>Basidiomycota</taxon>
        <taxon>Agaricomycotina</taxon>
        <taxon>Agaricomycetes</taxon>
        <taxon>Agaricomycetidae</taxon>
        <taxon>Agaricales</taxon>
        <taxon>Agaricineae</taxon>
        <taxon>Agaricaceae</taxon>
        <taxon>Macrolepiota</taxon>
    </lineage>
</organism>
<dbReference type="InterPro" id="IPR019819">
    <property type="entry name" value="Carboxylesterase_B_CS"/>
</dbReference>
<name>A0A9P5XM17_9AGAR</name>